<evidence type="ECO:0000313" key="2">
    <source>
        <dbReference type="Proteomes" id="UP001481413"/>
    </source>
</evidence>
<name>A0ABP9ZYG0_9GAMM</name>
<proteinExistence type="predicted"/>
<protein>
    <submittedName>
        <fullName evidence="1">Uncharacterized protein</fullName>
    </submittedName>
</protein>
<gene>
    <name evidence="1" type="ORF">NBRC116585_13060</name>
</gene>
<comment type="caution">
    <text evidence="1">The sequence shown here is derived from an EMBL/GenBank/DDBJ whole genome shotgun (WGS) entry which is preliminary data.</text>
</comment>
<evidence type="ECO:0000313" key="1">
    <source>
        <dbReference type="EMBL" id="GAA6145188.1"/>
    </source>
</evidence>
<keyword evidence="2" id="KW-1185">Reference proteome</keyword>
<reference evidence="1 2" key="1">
    <citation type="submission" date="2024-04" db="EMBL/GenBank/DDBJ databases">
        <title>Draft genome sequence of Thalassolituus maritimus NBRC 116585.</title>
        <authorList>
            <person name="Miyakawa T."/>
            <person name="Kusuya Y."/>
            <person name="Miura T."/>
        </authorList>
    </citation>
    <scope>NUCLEOTIDE SEQUENCE [LARGE SCALE GENOMIC DNA]</scope>
    <source>
        <strain evidence="1 2">5NW40-0001</strain>
    </source>
</reference>
<sequence>MGVEEGVVEEVEAQQDVDVEHAVELVTDEVSCSPLRFALSALADPAELQQLLLSLLMMTPFNQMADMISAWCAVR</sequence>
<dbReference type="Proteomes" id="UP001481413">
    <property type="component" value="Unassembled WGS sequence"/>
</dbReference>
<dbReference type="EMBL" id="BAABWH010000003">
    <property type="protein sequence ID" value="GAA6145188.1"/>
    <property type="molecule type" value="Genomic_DNA"/>
</dbReference>
<organism evidence="1 2">
    <name type="scientific">Thalassolituus maritimus</name>
    <dbReference type="NCBI Taxonomy" id="484498"/>
    <lineage>
        <taxon>Bacteria</taxon>
        <taxon>Pseudomonadati</taxon>
        <taxon>Pseudomonadota</taxon>
        <taxon>Gammaproteobacteria</taxon>
        <taxon>Oceanospirillales</taxon>
        <taxon>Oceanospirillaceae</taxon>
        <taxon>Thalassolituus</taxon>
    </lineage>
</organism>
<accession>A0ABP9ZYG0</accession>